<comment type="similarity">
    <text evidence="1">Belongs to the class-I pyridine nucleotide-disulfide oxidoreductase family.</text>
</comment>
<comment type="cofactor">
    <cofactor evidence="4">
        <name>FAD</name>
        <dbReference type="ChEBI" id="CHEBI:57692"/>
    </cofactor>
    <text evidence="4">Binds 1 FAD per subunit.</text>
</comment>
<feature type="binding site" evidence="4">
    <location>
        <position position="261"/>
    </location>
    <ligand>
        <name>NAD(+)</name>
        <dbReference type="ChEBI" id="CHEBI:57540"/>
    </ligand>
</feature>
<dbReference type="GO" id="GO:0016491">
    <property type="term" value="F:oxidoreductase activity"/>
    <property type="evidence" value="ECO:0007669"/>
    <property type="project" value="InterPro"/>
</dbReference>
<dbReference type="Proteomes" id="UP000289996">
    <property type="component" value="Unassembled WGS sequence"/>
</dbReference>
<dbReference type="RefSeq" id="WP_130851774.1">
    <property type="nucleotide sequence ID" value="NZ_UYIG01000113.1"/>
</dbReference>
<feature type="domain" description="FAD/NAD(P)-binding" evidence="7">
    <location>
        <begin position="9"/>
        <end position="318"/>
    </location>
</feature>
<dbReference type="InterPro" id="IPR036188">
    <property type="entry name" value="FAD/NAD-bd_sf"/>
</dbReference>
<dbReference type="Gene3D" id="3.50.50.60">
    <property type="entry name" value="FAD/NAD(P)-binding domain"/>
    <property type="match status" value="2"/>
</dbReference>
<dbReference type="AlphaFoldDB" id="A0A660E6A1"/>
<gene>
    <name evidence="8" type="ORF">MUDAN_MDHGFNIF_02954</name>
</gene>
<dbReference type="InterPro" id="IPR016156">
    <property type="entry name" value="FAD/NAD-linked_Rdtase_dimer_sf"/>
</dbReference>
<dbReference type="PIRSF" id="PIRSF000350">
    <property type="entry name" value="Mercury_reductase_MerA"/>
    <property type="match status" value="1"/>
</dbReference>
<evidence type="ECO:0000313" key="9">
    <source>
        <dbReference type="Proteomes" id="UP000289996"/>
    </source>
</evidence>
<keyword evidence="4" id="KW-0520">NAD</keyword>
<sequence length="449" mass="48872">MATTNYDFDILYLGSGHGTFDGAPTLAKQGLKVGVIEAGLVGGTCPNYGCNAKITLDFPVHLQHQVHELNPVLRGALTLDWNANLRHKQKIIEPLPDMLTHRMTDSGMMLIKGFGHFVDAHTIAVNETQYTADKIVIATGLKPRPLTISGNEWAMDSTAFMALDNLPANLVIIGGGYIAMEFATMAIAAGSQVTVILRGDHALRQFHQPLVNQLMLHLTDQGVTFLRQTTVQAIKKTATQRYEVLTEDDTLVTNGVLNATGREPNIDLLALDAIGLDSTANGILVNDHLQTNIPNIYAVGDVIDKPQPKLTPTATFEARYLAQLLGEHTTDPIDYPPIPTAVFSSPRLAQVGVSVTTAQAHPAEYRIVEQHLADNWYHQVSQSKIGTTILVFDQADRLVGATELSDRATASINTLLPAITLKLTAHEVNRIIPIFPTDESAAWKLLPHD</sequence>
<evidence type="ECO:0000256" key="3">
    <source>
        <dbReference type="ARBA" id="ARBA00022827"/>
    </source>
</evidence>
<dbReference type="Pfam" id="PF07992">
    <property type="entry name" value="Pyr_redox_2"/>
    <property type="match status" value="1"/>
</dbReference>
<dbReference type="GO" id="GO:0000166">
    <property type="term" value="F:nucleotide binding"/>
    <property type="evidence" value="ECO:0007669"/>
    <property type="project" value="UniProtKB-KW"/>
</dbReference>
<accession>A0A660E6A1</accession>
<dbReference type="Pfam" id="PF02852">
    <property type="entry name" value="Pyr_redox_dim"/>
    <property type="match status" value="1"/>
</dbReference>
<evidence type="ECO:0000259" key="6">
    <source>
        <dbReference type="Pfam" id="PF02852"/>
    </source>
</evidence>
<dbReference type="PRINTS" id="PR00411">
    <property type="entry name" value="PNDRDTASEI"/>
</dbReference>
<organism evidence="8 9">
    <name type="scientific">Lactiplantibacillus mudanjiangensis</name>
    <dbReference type="NCBI Taxonomy" id="1296538"/>
    <lineage>
        <taxon>Bacteria</taxon>
        <taxon>Bacillati</taxon>
        <taxon>Bacillota</taxon>
        <taxon>Bacilli</taxon>
        <taxon>Lactobacillales</taxon>
        <taxon>Lactobacillaceae</taxon>
        <taxon>Lactiplantibacillus</taxon>
    </lineage>
</organism>
<feature type="binding site" evidence="4">
    <location>
        <position position="301"/>
    </location>
    <ligand>
        <name>FAD</name>
        <dbReference type="ChEBI" id="CHEBI:57692"/>
    </ligand>
</feature>
<dbReference type="PANTHER" id="PTHR43014">
    <property type="entry name" value="MERCURIC REDUCTASE"/>
    <property type="match status" value="1"/>
</dbReference>
<dbReference type="SUPFAM" id="SSF51905">
    <property type="entry name" value="FAD/NAD(P)-binding domain"/>
    <property type="match status" value="1"/>
</dbReference>
<evidence type="ECO:0000256" key="5">
    <source>
        <dbReference type="PIRSR" id="PIRSR000350-4"/>
    </source>
</evidence>
<feature type="binding site" evidence="4">
    <location>
        <begin position="174"/>
        <end position="181"/>
    </location>
    <ligand>
        <name>NAD(+)</name>
        <dbReference type="ChEBI" id="CHEBI:57540"/>
    </ligand>
</feature>
<dbReference type="InterPro" id="IPR001100">
    <property type="entry name" value="Pyr_nuc-diS_OxRdtase"/>
</dbReference>
<evidence type="ECO:0000259" key="7">
    <source>
        <dbReference type="Pfam" id="PF07992"/>
    </source>
</evidence>
<name>A0A660E6A1_9LACO</name>
<evidence type="ECO:0000256" key="2">
    <source>
        <dbReference type="ARBA" id="ARBA00022630"/>
    </source>
</evidence>
<dbReference type="SUPFAM" id="SSF55424">
    <property type="entry name" value="FAD/NAD-linked reductases, dimerisation (C-terminal) domain"/>
    <property type="match status" value="1"/>
</dbReference>
<dbReference type="PRINTS" id="PR00368">
    <property type="entry name" value="FADPNR"/>
</dbReference>
<dbReference type="PANTHER" id="PTHR43014:SF5">
    <property type="entry name" value="GLUTATHIONE REDUCTASE (NADPH)"/>
    <property type="match status" value="1"/>
</dbReference>
<keyword evidence="2" id="KW-0285">Flavoprotein</keyword>
<dbReference type="InterPro" id="IPR023753">
    <property type="entry name" value="FAD/NAD-binding_dom"/>
</dbReference>
<keyword evidence="9" id="KW-1185">Reference proteome</keyword>
<protein>
    <submittedName>
        <fullName evidence="8">Glutathione reductase [Lactobacillus sp.]</fullName>
    </submittedName>
</protein>
<evidence type="ECO:0000256" key="4">
    <source>
        <dbReference type="PIRSR" id="PIRSR000350-3"/>
    </source>
</evidence>
<feature type="disulfide bond" description="Redox-active" evidence="5">
    <location>
        <begin position="45"/>
        <end position="50"/>
    </location>
</feature>
<reference evidence="8 9" key="1">
    <citation type="submission" date="2018-11" db="EMBL/GenBank/DDBJ databases">
        <authorList>
            <person name="Wuyts S."/>
        </authorList>
    </citation>
    <scope>NUCLEOTIDE SEQUENCE [LARGE SCALE GENOMIC DNA]</scope>
    <source>
        <strain evidence="8">Lactobacillus mudanjiangensis AMBF249</strain>
    </source>
</reference>
<feature type="domain" description="Pyridine nucleotide-disulphide oxidoreductase dimerisation" evidence="6">
    <location>
        <begin position="338"/>
        <end position="438"/>
    </location>
</feature>
<keyword evidence="4" id="KW-0547">Nucleotide-binding</keyword>
<keyword evidence="3 4" id="KW-0274">FAD</keyword>
<feature type="binding site" evidence="4">
    <location>
        <position position="115"/>
    </location>
    <ligand>
        <name>FAD</name>
        <dbReference type="ChEBI" id="CHEBI:57692"/>
    </ligand>
</feature>
<dbReference type="OrthoDB" id="9800167at2"/>
<dbReference type="Gene3D" id="3.30.390.30">
    <property type="match status" value="1"/>
</dbReference>
<evidence type="ECO:0000313" key="8">
    <source>
        <dbReference type="EMBL" id="VDG28523.1"/>
    </source>
</evidence>
<dbReference type="InterPro" id="IPR004099">
    <property type="entry name" value="Pyr_nucl-diS_OxRdtase_dimer"/>
</dbReference>
<dbReference type="EMBL" id="UYIG01000113">
    <property type="protein sequence ID" value="VDG28523.1"/>
    <property type="molecule type" value="Genomic_DNA"/>
</dbReference>
<evidence type="ECO:0000256" key="1">
    <source>
        <dbReference type="ARBA" id="ARBA00007532"/>
    </source>
</evidence>
<proteinExistence type="inferred from homology"/>